<comment type="caution">
    <text evidence="1">The sequence shown here is derived from an EMBL/GenBank/DDBJ whole genome shotgun (WGS) entry which is preliminary data.</text>
</comment>
<protein>
    <submittedName>
        <fullName evidence="1">Uncharacterized protein</fullName>
    </submittedName>
</protein>
<name>A0ABR1Z8E4_9ROSI</name>
<proteinExistence type="predicted"/>
<dbReference type="Proteomes" id="UP001472677">
    <property type="component" value="Unassembled WGS sequence"/>
</dbReference>
<reference evidence="1 2" key="1">
    <citation type="journal article" date="2024" name="G3 (Bethesda)">
        <title>Genome assembly of Hibiscus sabdariffa L. provides insights into metabolisms of medicinal natural products.</title>
        <authorList>
            <person name="Kim T."/>
        </authorList>
    </citation>
    <scope>NUCLEOTIDE SEQUENCE [LARGE SCALE GENOMIC DNA]</scope>
    <source>
        <strain evidence="1">TK-2024</strain>
        <tissue evidence="1">Old leaves</tissue>
    </source>
</reference>
<evidence type="ECO:0000313" key="2">
    <source>
        <dbReference type="Proteomes" id="UP001472677"/>
    </source>
</evidence>
<evidence type="ECO:0000313" key="1">
    <source>
        <dbReference type="EMBL" id="KAK8475783.1"/>
    </source>
</evidence>
<feature type="non-terminal residue" evidence="1">
    <location>
        <position position="26"/>
    </location>
</feature>
<dbReference type="EMBL" id="JBBPBM010002648">
    <property type="protein sequence ID" value="KAK8475783.1"/>
    <property type="molecule type" value="Genomic_DNA"/>
</dbReference>
<organism evidence="1 2">
    <name type="scientific">Hibiscus sabdariffa</name>
    <name type="common">roselle</name>
    <dbReference type="NCBI Taxonomy" id="183260"/>
    <lineage>
        <taxon>Eukaryota</taxon>
        <taxon>Viridiplantae</taxon>
        <taxon>Streptophyta</taxon>
        <taxon>Embryophyta</taxon>
        <taxon>Tracheophyta</taxon>
        <taxon>Spermatophyta</taxon>
        <taxon>Magnoliopsida</taxon>
        <taxon>eudicotyledons</taxon>
        <taxon>Gunneridae</taxon>
        <taxon>Pentapetalae</taxon>
        <taxon>rosids</taxon>
        <taxon>malvids</taxon>
        <taxon>Malvales</taxon>
        <taxon>Malvaceae</taxon>
        <taxon>Malvoideae</taxon>
        <taxon>Hibiscus</taxon>
    </lineage>
</organism>
<accession>A0ABR1Z8E4</accession>
<sequence>MLPGLVPLSNFRSNCLVKLAEQETLQ</sequence>
<keyword evidence="2" id="KW-1185">Reference proteome</keyword>
<gene>
    <name evidence="1" type="ORF">V6N12_055192</name>
</gene>